<comment type="caution">
    <text evidence="1">The sequence shown here is derived from an EMBL/GenBank/DDBJ whole genome shotgun (WGS) entry which is preliminary data.</text>
</comment>
<evidence type="ECO:0000313" key="2">
    <source>
        <dbReference type="Proteomes" id="UP000545286"/>
    </source>
</evidence>
<keyword evidence="2" id="KW-1185">Reference proteome</keyword>
<accession>A0A7W4UNQ3</accession>
<reference evidence="1 2" key="1">
    <citation type="submission" date="2020-08" db="EMBL/GenBank/DDBJ databases">
        <title>Sequencing the genomes of 1000 actinobacteria strains.</title>
        <authorList>
            <person name="Klenk H.-P."/>
        </authorList>
    </citation>
    <scope>NUCLEOTIDE SEQUENCE [LARGE SCALE GENOMIC DNA]</scope>
    <source>
        <strain evidence="1 2">DSM 20419</strain>
    </source>
</reference>
<organism evidence="1 2">
    <name type="scientific">Pseudoclavibacter helvolus</name>
    <dbReference type="NCBI Taxonomy" id="255205"/>
    <lineage>
        <taxon>Bacteria</taxon>
        <taxon>Bacillati</taxon>
        <taxon>Actinomycetota</taxon>
        <taxon>Actinomycetes</taxon>
        <taxon>Micrococcales</taxon>
        <taxon>Microbacteriaceae</taxon>
        <taxon>Pseudoclavibacter</taxon>
    </lineage>
</organism>
<dbReference type="AntiFam" id="ANF00095">
    <property type="entry name" value="Shadow ORF (opposite ABC transporters)"/>
</dbReference>
<dbReference type="EMBL" id="JACHWJ010000003">
    <property type="protein sequence ID" value="MBB2957865.1"/>
    <property type="molecule type" value="Genomic_DNA"/>
</dbReference>
<sequence>MPIAHDSDSVSNLGEFVQTVRDVDDPHPCVAHPSDDSEKRIDVMVGKDRGRLIEDKNAHFGRESLRNGDELLLSDAQVSNLTRGEVGIESDPFQQLHCTGELIGPPDWAAASAQFSAEEEIFDHRQLSEKMWLLVDGGDPRCKGCTRASRREWFPGVGDLAVVGTFNTGEHLDESGLTRTVLSHEGMNFTGANVEVDIA</sequence>
<proteinExistence type="predicted"/>
<evidence type="ECO:0000313" key="1">
    <source>
        <dbReference type="EMBL" id="MBB2957865.1"/>
    </source>
</evidence>
<dbReference type="AlphaFoldDB" id="A0A7W4UNQ3"/>
<gene>
    <name evidence="1" type="ORF">FHX72_002010</name>
</gene>
<name>A0A7W4UNQ3_9MICO</name>
<dbReference type="Proteomes" id="UP000545286">
    <property type="component" value="Unassembled WGS sequence"/>
</dbReference>
<protein>
    <submittedName>
        <fullName evidence="1">Uncharacterized protein</fullName>
    </submittedName>
</protein>